<dbReference type="Proteomes" id="UP000176273">
    <property type="component" value="Unassembled WGS sequence"/>
</dbReference>
<protein>
    <recommendedName>
        <fullName evidence="3">Cytidyltransferase-like domain-containing protein</fullName>
    </recommendedName>
</protein>
<reference evidence="4 5" key="1">
    <citation type="journal article" date="2016" name="Nat. Commun.">
        <title>Thousands of microbial genomes shed light on interconnected biogeochemical processes in an aquifer system.</title>
        <authorList>
            <person name="Anantharaman K."/>
            <person name="Brown C.T."/>
            <person name="Hug L.A."/>
            <person name="Sharon I."/>
            <person name="Castelle C.J."/>
            <person name="Probst A.J."/>
            <person name="Thomas B.C."/>
            <person name="Singh A."/>
            <person name="Wilkins M.J."/>
            <person name="Karaoz U."/>
            <person name="Brodie E.L."/>
            <person name="Williams K.H."/>
            <person name="Hubbard S.S."/>
            <person name="Banfield J.F."/>
        </authorList>
    </citation>
    <scope>NUCLEOTIDE SEQUENCE [LARGE SCALE GENOMIC DNA]</scope>
</reference>
<evidence type="ECO:0000256" key="1">
    <source>
        <dbReference type="ARBA" id="ARBA00022679"/>
    </source>
</evidence>
<dbReference type="GO" id="GO:0016779">
    <property type="term" value="F:nucleotidyltransferase activity"/>
    <property type="evidence" value="ECO:0007669"/>
    <property type="project" value="UniProtKB-KW"/>
</dbReference>
<feature type="domain" description="Cytidyltransferase-like" evidence="3">
    <location>
        <begin position="39"/>
        <end position="149"/>
    </location>
</feature>
<evidence type="ECO:0000313" key="4">
    <source>
        <dbReference type="EMBL" id="OGG37454.1"/>
    </source>
</evidence>
<dbReference type="PANTHER" id="PTHR43793">
    <property type="entry name" value="FAD SYNTHASE"/>
    <property type="match status" value="1"/>
</dbReference>
<dbReference type="SUPFAM" id="SSF52374">
    <property type="entry name" value="Nucleotidylyl transferase"/>
    <property type="match status" value="1"/>
</dbReference>
<dbReference type="InterPro" id="IPR050385">
    <property type="entry name" value="Archaeal_FAD_synthase"/>
</dbReference>
<keyword evidence="1" id="KW-0808">Transferase</keyword>
<proteinExistence type="predicted"/>
<gene>
    <name evidence="4" type="ORF">A2110_02535</name>
</gene>
<organism evidence="4 5">
    <name type="scientific">Candidatus Jorgensenbacteria bacterium GWA1_54_12</name>
    <dbReference type="NCBI Taxonomy" id="1798468"/>
    <lineage>
        <taxon>Bacteria</taxon>
        <taxon>Candidatus Joergenseniibacteriota</taxon>
    </lineage>
</organism>
<evidence type="ECO:0000313" key="5">
    <source>
        <dbReference type="Proteomes" id="UP000176273"/>
    </source>
</evidence>
<comment type="caution">
    <text evidence="4">The sequence shown here is derived from an EMBL/GenBank/DDBJ whole genome shotgun (WGS) entry which is preliminary data.</text>
</comment>
<accession>A0A1F6BKK9</accession>
<sequence>MNDMFGPGSNAPARIHTDYEELRKKVEACKALGKRVVLTSGTFDILHVGHATYFEKAKEAAGNPENTVLVVGVDSDEKVAKRKGEVRRRTVVQQDERMAMLCHLRHIDLVMLKGAGDPHWQLVRTVRPDILVISERTRYTKENVEALKEFCGTVTELPSQGETSTTARIRLLYILAGQKFKDGFLAFAGQVRQQLDDFAESIEKMMGGSA</sequence>
<dbReference type="EMBL" id="MFKH01000010">
    <property type="protein sequence ID" value="OGG37454.1"/>
    <property type="molecule type" value="Genomic_DNA"/>
</dbReference>
<dbReference type="Pfam" id="PF01467">
    <property type="entry name" value="CTP_transf_like"/>
    <property type="match status" value="1"/>
</dbReference>
<keyword evidence="2" id="KW-0548">Nucleotidyltransferase</keyword>
<evidence type="ECO:0000256" key="2">
    <source>
        <dbReference type="ARBA" id="ARBA00022695"/>
    </source>
</evidence>
<dbReference type="InterPro" id="IPR004821">
    <property type="entry name" value="Cyt_trans-like"/>
</dbReference>
<name>A0A1F6BKK9_9BACT</name>
<evidence type="ECO:0000259" key="3">
    <source>
        <dbReference type="Pfam" id="PF01467"/>
    </source>
</evidence>
<dbReference type="AlphaFoldDB" id="A0A1F6BKK9"/>
<dbReference type="PANTHER" id="PTHR43793:SF2">
    <property type="entry name" value="BIFUNCTIONAL PROTEIN HLDE"/>
    <property type="match status" value="1"/>
</dbReference>
<dbReference type="NCBIfam" id="TIGR00125">
    <property type="entry name" value="cyt_tran_rel"/>
    <property type="match status" value="1"/>
</dbReference>
<dbReference type="Gene3D" id="3.40.50.620">
    <property type="entry name" value="HUPs"/>
    <property type="match status" value="1"/>
</dbReference>
<dbReference type="InterPro" id="IPR014729">
    <property type="entry name" value="Rossmann-like_a/b/a_fold"/>
</dbReference>
<dbReference type="STRING" id="1798468.A2110_02535"/>